<keyword evidence="2" id="KW-1185">Reference proteome</keyword>
<evidence type="ECO:0000313" key="2">
    <source>
        <dbReference type="Proteomes" id="UP000828048"/>
    </source>
</evidence>
<protein>
    <submittedName>
        <fullName evidence="1">Uncharacterized protein</fullName>
    </submittedName>
</protein>
<evidence type="ECO:0000313" key="1">
    <source>
        <dbReference type="EMBL" id="KAH7833822.1"/>
    </source>
</evidence>
<name>A0ACB7WZG1_9ERIC</name>
<proteinExistence type="predicted"/>
<organism evidence="1 2">
    <name type="scientific">Vaccinium darrowii</name>
    <dbReference type="NCBI Taxonomy" id="229202"/>
    <lineage>
        <taxon>Eukaryota</taxon>
        <taxon>Viridiplantae</taxon>
        <taxon>Streptophyta</taxon>
        <taxon>Embryophyta</taxon>
        <taxon>Tracheophyta</taxon>
        <taxon>Spermatophyta</taxon>
        <taxon>Magnoliopsida</taxon>
        <taxon>eudicotyledons</taxon>
        <taxon>Gunneridae</taxon>
        <taxon>Pentapetalae</taxon>
        <taxon>asterids</taxon>
        <taxon>Ericales</taxon>
        <taxon>Ericaceae</taxon>
        <taxon>Vaccinioideae</taxon>
        <taxon>Vaccinieae</taxon>
        <taxon>Vaccinium</taxon>
    </lineage>
</organism>
<comment type="caution">
    <text evidence="1">The sequence shown here is derived from an EMBL/GenBank/DDBJ whole genome shotgun (WGS) entry which is preliminary data.</text>
</comment>
<gene>
    <name evidence="1" type="ORF">Vadar_010026</name>
</gene>
<dbReference type="Proteomes" id="UP000828048">
    <property type="component" value="Chromosome 2"/>
</dbReference>
<sequence length="71" mass="7851">MEEDNQNSEAEEEGEDEHRVHVGTGVEVGGGDREAFEGWSERLSIKHLLTTLVKDQGSCGIQHEGQSDNKE</sequence>
<dbReference type="EMBL" id="CM037152">
    <property type="protein sequence ID" value="KAH7833822.1"/>
    <property type="molecule type" value="Genomic_DNA"/>
</dbReference>
<reference evidence="1 2" key="1">
    <citation type="journal article" date="2021" name="Hortic Res">
        <title>High-quality reference genome and annotation aids understanding of berry development for evergreen blueberry (Vaccinium darrowii).</title>
        <authorList>
            <person name="Yu J."/>
            <person name="Hulse-Kemp A.M."/>
            <person name="Babiker E."/>
            <person name="Staton M."/>
        </authorList>
    </citation>
    <scope>NUCLEOTIDE SEQUENCE [LARGE SCALE GENOMIC DNA]</scope>
    <source>
        <strain evidence="2">cv. NJ 8807/NJ 8810</strain>
        <tissue evidence="1">Young leaf</tissue>
    </source>
</reference>
<accession>A0ACB7WZG1</accession>